<dbReference type="Pfam" id="PF00276">
    <property type="entry name" value="Ribosomal_L23"/>
    <property type="match status" value="1"/>
</dbReference>
<dbReference type="HAMAP" id="MF_01369_B">
    <property type="entry name" value="Ribosomal_uL23_B"/>
    <property type="match status" value="1"/>
</dbReference>
<evidence type="ECO:0000313" key="7">
    <source>
        <dbReference type="EMBL" id="OGZ17769.1"/>
    </source>
</evidence>
<dbReference type="InterPro" id="IPR013025">
    <property type="entry name" value="Ribosomal_uL23-like"/>
</dbReference>
<dbReference type="AlphaFoldDB" id="A0A1G2DVW1"/>
<dbReference type="FunFam" id="3.30.70.330:FF:000001">
    <property type="entry name" value="50S ribosomal protein L23"/>
    <property type="match status" value="1"/>
</dbReference>
<keyword evidence="3 6" id="KW-0694">RNA-binding</keyword>
<proteinExistence type="inferred from homology"/>
<comment type="caution">
    <text evidence="7">The sequence shown here is derived from an EMBL/GenBank/DDBJ whole genome shotgun (WGS) entry which is preliminary data.</text>
</comment>
<dbReference type="STRING" id="1801660.A2Z78_01065"/>
<dbReference type="EMBL" id="MHLV01000015">
    <property type="protein sequence ID" value="OGZ17769.1"/>
    <property type="molecule type" value="Genomic_DNA"/>
</dbReference>
<accession>A0A1G2DVW1</accession>
<protein>
    <recommendedName>
        <fullName evidence="6">Large ribosomal subunit protein uL23</fullName>
    </recommendedName>
</protein>
<dbReference type="InterPro" id="IPR012678">
    <property type="entry name" value="Ribosomal_uL23/eL15/eS24_sf"/>
</dbReference>
<name>A0A1G2DVW1_9BACT</name>
<evidence type="ECO:0000256" key="5">
    <source>
        <dbReference type="ARBA" id="ARBA00023274"/>
    </source>
</evidence>
<keyword evidence="2 6" id="KW-0699">rRNA-binding</keyword>
<sequence>MKTRKKPVETYNVLKTPHITEKATDLTKENKYIFKVFPRTNKKEIKRAIEGLYNVDVVSVRIINIPPKRRRLGRTLGWRKGYKKAIIKIKEGQKIEVLPR</sequence>
<keyword evidence="4 6" id="KW-0689">Ribosomal protein</keyword>
<dbReference type="InterPro" id="IPR012677">
    <property type="entry name" value="Nucleotide-bd_a/b_plait_sf"/>
</dbReference>
<evidence type="ECO:0000256" key="6">
    <source>
        <dbReference type="HAMAP-Rule" id="MF_01369"/>
    </source>
</evidence>
<gene>
    <name evidence="6" type="primary">rplW</name>
    <name evidence="7" type="ORF">A2Z78_01065</name>
</gene>
<evidence type="ECO:0000256" key="3">
    <source>
        <dbReference type="ARBA" id="ARBA00022884"/>
    </source>
</evidence>
<dbReference type="GO" id="GO:1990904">
    <property type="term" value="C:ribonucleoprotein complex"/>
    <property type="evidence" value="ECO:0007669"/>
    <property type="project" value="UniProtKB-KW"/>
</dbReference>
<comment type="subunit">
    <text evidence="6">Part of the 50S ribosomal subunit. Contacts protein L29, and trigger factor when it is bound to the ribosome.</text>
</comment>
<evidence type="ECO:0000256" key="1">
    <source>
        <dbReference type="ARBA" id="ARBA00006700"/>
    </source>
</evidence>
<dbReference type="GO" id="GO:0005840">
    <property type="term" value="C:ribosome"/>
    <property type="evidence" value="ECO:0007669"/>
    <property type="project" value="UniProtKB-KW"/>
</dbReference>
<reference evidence="7 8" key="1">
    <citation type="journal article" date="2016" name="Nat. Commun.">
        <title>Thousands of microbial genomes shed light on interconnected biogeochemical processes in an aquifer system.</title>
        <authorList>
            <person name="Anantharaman K."/>
            <person name="Brown C.T."/>
            <person name="Hug L.A."/>
            <person name="Sharon I."/>
            <person name="Castelle C.J."/>
            <person name="Probst A.J."/>
            <person name="Thomas B.C."/>
            <person name="Singh A."/>
            <person name="Wilkins M.J."/>
            <person name="Karaoz U."/>
            <person name="Brodie E.L."/>
            <person name="Williams K.H."/>
            <person name="Hubbard S.S."/>
            <person name="Banfield J.F."/>
        </authorList>
    </citation>
    <scope>NUCLEOTIDE SEQUENCE [LARGE SCALE GENOMIC DNA]</scope>
</reference>
<dbReference type="PANTHER" id="PTHR11620">
    <property type="entry name" value="60S RIBOSOMAL PROTEIN L23A"/>
    <property type="match status" value="1"/>
</dbReference>
<comment type="function">
    <text evidence="6">One of the early assembly proteins it binds 23S rRNA. One of the proteins that surrounds the polypeptide exit tunnel on the outside of the ribosome. Forms the main docking site for trigger factor binding to the ribosome.</text>
</comment>
<keyword evidence="5 6" id="KW-0687">Ribonucleoprotein</keyword>
<dbReference type="Proteomes" id="UP000176752">
    <property type="component" value="Unassembled WGS sequence"/>
</dbReference>
<dbReference type="GO" id="GO:0003735">
    <property type="term" value="F:structural constituent of ribosome"/>
    <property type="evidence" value="ECO:0007669"/>
    <property type="project" value="InterPro"/>
</dbReference>
<dbReference type="GO" id="GO:0019843">
    <property type="term" value="F:rRNA binding"/>
    <property type="evidence" value="ECO:0007669"/>
    <property type="project" value="UniProtKB-UniRule"/>
</dbReference>
<evidence type="ECO:0000313" key="8">
    <source>
        <dbReference type="Proteomes" id="UP000176752"/>
    </source>
</evidence>
<dbReference type="Gene3D" id="3.30.70.330">
    <property type="match status" value="1"/>
</dbReference>
<evidence type="ECO:0000256" key="4">
    <source>
        <dbReference type="ARBA" id="ARBA00022980"/>
    </source>
</evidence>
<dbReference type="GO" id="GO:0006412">
    <property type="term" value="P:translation"/>
    <property type="evidence" value="ECO:0007669"/>
    <property type="project" value="UniProtKB-UniRule"/>
</dbReference>
<dbReference type="SUPFAM" id="SSF54189">
    <property type="entry name" value="Ribosomal proteins S24e, L23 and L15e"/>
    <property type="match status" value="1"/>
</dbReference>
<evidence type="ECO:0000256" key="2">
    <source>
        <dbReference type="ARBA" id="ARBA00022730"/>
    </source>
</evidence>
<organism evidence="7 8">
    <name type="scientific">Candidatus Nealsonbacteria bacterium RBG_13_36_15</name>
    <dbReference type="NCBI Taxonomy" id="1801660"/>
    <lineage>
        <taxon>Bacteria</taxon>
        <taxon>Candidatus Nealsoniibacteriota</taxon>
    </lineage>
</organism>
<comment type="similarity">
    <text evidence="1 6">Belongs to the universal ribosomal protein uL23 family.</text>
</comment>
<dbReference type="NCBIfam" id="NF004363">
    <property type="entry name" value="PRK05738.2-4"/>
    <property type="match status" value="1"/>
</dbReference>